<keyword evidence="1" id="KW-0732">Signal</keyword>
<feature type="chain" id="PRO_5032594123" evidence="1">
    <location>
        <begin position="23"/>
        <end position="96"/>
    </location>
</feature>
<feature type="signal peptide" evidence="1">
    <location>
        <begin position="1"/>
        <end position="22"/>
    </location>
</feature>
<sequence>AATFSLYALVLILSAGPTRVSAVAAEPRRASGVAASKAAATRLSQNAKPFKDSESSCGSGDRSCSTAEAIKHHTLVQKKTETRRAVLELVEDEDDL</sequence>
<protein>
    <submittedName>
        <fullName evidence="2">Uncharacterized protein</fullName>
    </submittedName>
</protein>
<organism evidence="2 3">
    <name type="scientific">Polarella glacialis</name>
    <name type="common">Dinoflagellate</name>
    <dbReference type="NCBI Taxonomy" id="89957"/>
    <lineage>
        <taxon>Eukaryota</taxon>
        <taxon>Sar</taxon>
        <taxon>Alveolata</taxon>
        <taxon>Dinophyceae</taxon>
        <taxon>Suessiales</taxon>
        <taxon>Suessiaceae</taxon>
        <taxon>Polarella</taxon>
    </lineage>
</organism>
<evidence type="ECO:0000313" key="2">
    <source>
        <dbReference type="EMBL" id="CAE8608633.1"/>
    </source>
</evidence>
<keyword evidence="3" id="KW-1185">Reference proteome</keyword>
<dbReference type="AlphaFoldDB" id="A0A813F5X7"/>
<dbReference type="Proteomes" id="UP000654075">
    <property type="component" value="Unassembled WGS sequence"/>
</dbReference>
<accession>A0A813F5X7</accession>
<dbReference type="EMBL" id="CAJNNV010023323">
    <property type="protein sequence ID" value="CAE8608633.1"/>
    <property type="molecule type" value="Genomic_DNA"/>
</dbReference>
<evidence type="ECO:0000313" key="3">
    <source>
        <dbReference type="Proteomes" id="UP000654075"/>
    </source>
</evidence>
<gene>
    <name evidence="2" type="ORF">PGLA1383_LOCUS26487</name>
</gene>
<name>A0A813F5X7_POLGL</name>
<reference evidence="2" key="1">
    <citation type="submission" date="2021-02" db="EMBL/GenBank/DDBJ databases">
        <authorList>
            <person name="Dougan E. K."/>
            <person name="Rhodes N."/>
            <person name="Thang M."/>
            <person name="Chan C."/>
        </authorList>
    </citation>
    <scope>NUCLEOTIDE SEQUENCE</scope>
</reference>
<proteinExistence type="predicted"/>
<comment type="caution">
    <text evidence="2">The sequence shown here is derived from an EMBL/GenBank/DDBJ whole genome shotgun (WGS) entry which is preliminary data.</text>
</comment>
<feature type="non-terminal residue" evidence="2">
    <location>
        <position position="1"/>
    </location>
</feature>
<evidence type="ECO:0000256" key="1">
    <source>
        <dbReference type="SAM" id="SignalP"/>
    </source>
</evidence>